<dbReference type="EMBL" id="JBJURJ010000012">
    <property type="protein sequence ID" value="MFM9330283.1"/>
    <property type="molecule type" value="Genomic_DNA"/>
</dbReference>
<evidence type="ECO:0000313" key="2">
    <source>
        <dbReference type="Proteomes" id="UP001631969"/>
    </source>
</evidence>
<evidence type="ECO:0000313" key="1">
    <source>
        <dbReference type="EMBL" id="MFM9330283.1"/>
    </source>
</evidence>
<gene>
    <name evidence="1" type="ORF">ACI1P1_18450</name>
</gene>
<dbReference type="Proteomes" id="UP001631969">
    <property type="component" value="Unassembled WGS sequence"/>
</dbReference>
<keyword evidence="2" id="KW-1185">Reference proteome</keyword>
<proteinExistence type="predicted"/>
<reference evidence="1" key="1">
    <citation type="submission" date="2024-12" db="EMBL/GenBank/DDBJ databases">
        <authorList>
            <person name="Wu N."/>
        </authorList>
    </citation>
    <scope>NUCLEOTIDE SEQUENCE</scope>
    <source>
        <strain evidence="1">P15</strain>
    </source>
</reference>
<sequence length="102" mass="12176">MNMYRRLSLPDYIIYGLLVVGILYRFLVNPGPLLIPLLVFGVIFLLYKFPPNRLQKQGRPVQHRTRTAERKKYEERERRKAHFRVIPGSKPDSDEEQPPKYH</sequence>
<organism evidence="1 2">
    <name type="scientific">Paenibacillus mesotrionivorans</name>
    <dbReference type="NCBI Taxonomy" id="3160968"/>
    <lineage>
        <taxon>Bacteria</taxon>
        <taxon>Bacillati</taxon>
        <taxon>Bacillota</taxon>
        <taxon>Bacilli</taxon>
        <taxon>Bacillales</taxon>
        <taxon>Paenibacillaceae</taxon>
        <taxon>Paenibacillus</taxon>
    </lineage>
</organism>
<protein>
    <submittedName>
        <fullName evidence="1">Uncharacterized protein</fullName>
    </submittedName>
</protein>
<accession>A0ACC7NZT7</accession>
<name>A0ACC7NZT7_9BACL</name>
<comment type="caution">
    <text evidence="1">The sequence shown here is derived from an EMBL/GenBank/DDBJ whole genome shotgun (WGS) entry which is preliminary data.</text>
</comment>